<dbReference type="EMBL" id="JAFEUO010000005">
    <property type="protein sequence ID" value="MBM7084782.1"/>
    <property type="molecule type" value="Genomic_DNA"/>
</dbReference>
<dbReference type="Pfam" id="PF18105">
    <property type="entry name" value="PGM1_C"/>
    <property type="match status" value="1"/>
</dbReference>
<dbReference type="PROSITE" id="PS50975">
    <property type="entry name" value="ATP_GRASP"/>
    <property type="match status" value="1"/>
</dbReference>
<keyword evidence="4" id="KW-1185">Reference proteome</keyword>
<dbReference type="InterPro" id="IPR040754">
    <property type="entry name" value="PreAtp-grasp"/>
</dbReference>
<proteinExistence type="predicted"/>
<dbReference type="InterPro" id="IPR011761">
    <property type="entry name" value="ATP-grasp"/>
</dbReference>
<evidence type="ECO:0000259" key="2">
    <source>
        <dbReference type="PROSITE" id="PS50975"/>
    </source>
</evidence>
<dbReference type="Pfam" id="PF18604">
    <property type="entry name" value="PreAtp-grasp"/>
    <property type="match status" value="1"/>
</dbReference>
<organism evidence="3 4">
    <name type="scientific">Micromonospora humidisoli</name>
    <dbReference type="NCBI Taxonomy" id="2807622"/>
    <lineage>
        <taxon>Bacteria</taxon>
        <taxon>Bacillati</taxon>
        <taxon>Actinomycetota</taxon>
        <taxon>Actinomycetes</taxon>
        <taxon>Micromonosporales</taxon>
        <taxon>Micromonosporaceae</taxon>
        <taxon>Micromonospora</taxon>
    </lineage>
</organism>
<gene>
    <name evidence="3" type="ORF">JQN84_19905</name>
</gene>
<evidence type="ECO:0000256" key="1">
    <source>
        <dbReference type="PROSITE-ProRule" id="PRU00409"/>
    </source>
</evidence>
<evidence type="ECO:0000313" key="3">
    <source>
        <dbReference type="EMBL" id="MBM7084782.1"/>
    </source>
</evidence>
<dbReference type="RefSeq" id="WP_204959894.1">
    <property type="nucleotide sequence ID" value="NZ_JAFEUO010000005.1"/>
</dbReference>
<comment type="caution">
    <text evidence="3">The sequence shown here is derived from an EMBL/GenBank/DDBJ whole genome shotgun (WGS) entry which is preliminary data.</text>
</comment>
<keyword evidence="1" id="KW-0067">ATP-binding</keyword>
<keyword evidence="1" id="KW-0547">Nucleotide-binding</keyword>
<evidence type="ECO:0000313" key="4">
    <source>
        <dbReference type="Proteomes" id="UP000809587"/>
    </source>
</evidence>
<dbReference type="Gene3D" id="3.30.470.20">
    <property type="entry name" value="ATP-grasp fold, B domain"/>
    <property type="match status" value="1"/>
</dbReference>
<dbReference type="SUPFAM" id="SSF56059">
    <property type="entry name" value="Glutathione synthetase ATP-binding domain-like"/>
    <property type="match status" value="1"/>
</dbReference>
<dbReference type="Proteomes" id="UP000809587">
    <property type="component" value="Unassembled WGS sequence"/>
</dbReference>
<name>A0ABS2JE54_9ACTN</name>
<feature type="domain" description="ATP-grasp" evidence="2">
    <location>
        <begin position="157"/>
        <end position="355"/>
    </location>
</feature>
<reference evidence="3 4" key="1">
    <citation type="submission" date="2021-02" db="EMBL/GenBank/DDBJ databases">
        <authorList>
            <person name="Lee D.-H."/>
        </authorList>
    </citation>
    <scope>NUCLEOTIDE SEQUENCE [LARGE SCALE GENOMIC DNA]</scope>
    <source>
        <strain evidence="3 4">MMS20-R2-29</strain>
    </source>
</reference>
<dbReference type="InterPro" id="IPR041356">
    <property type="entry name" value="PGM1_C"/>
</dbReference>
<protein>
    <recommendedName>
        <fullName evidence="2">ATP-grasp domain-containing protein</fullName>
    </recommendedName>
</protein>
<sequence length="424" mass="46725">MAETRSYPLCLFANLVNELMVRVPDERHARALIAVSPRKIWLTRPGDVVVLPVEPPRQFWEYAHETLGLQPGDVELLVADSTPLRPLAHRLRDLDLVESLRGLLATRPGVRGLPFALDRPTLELFAELGLDVDGYADGVPDAAVETAYRLNTKSGFHDLAERLHIPTVPGVFCADRTELRAALDRLLGAGKGAVVKLDRSSNGFGLLFVHPHQRPELDDLLDAQLRSLAGQPEGWLVEELLQVDEVLTVEMWSAQDGPVVVHTGQMNTPNGSFSGQLTPPSRWTGHLDELSAHGLTWGARLHAAGYRGPFDLDAITSAGRLFVTETNVRRTGTTYLEFLVRRLVPDDQQVVWLADSRVGSRELSFAQAVKALQSAGIAFTDGTGVVLTADTRALDRKWRFLIVGADHDHVGRIEKQLNNILELS</sequence>
<accession>A0ABS2JE54</accession>